<organism evidence="2 3">
    <name type="scientific">Dysgonomonas mossii</name>
    <dbReference type="NCBI Taxonomy" id="163665"/>
    <lineage>
        <taxon>Bacteria</taxon>
        <taxon>Pseudomonadati</taxon>
        <taxon>Bacteroidota</taxon>
        <taxon>Bacteroidia</taxon>
        <taxon>Bacteroidales</taxon>
        <taxon>Dysgonomonadaceae</taxon>
        <taxon>Dysgonomonas</taxon>
    </lineage>
</organism>
<dbReference type="SUPFAM" id="SSF55008">
    <property type="entry name" value="HMA, heavy metal-associated domain"/>
    <property type="match status" value="1"/>
</dbReference>
<evidence type="ECO:0000259" key="1">
    <source>
        <dbReference type="PROSITE" id="PS50846"/>
    </source>
</evidence>
<reference evidence="2 3" key="1">
    <citation type="submission" date="2019-03" db="EMBL/GenBank/DDBJ databases">
        <title>Diversity of the mouse oral microbiome.</title>
        <authorList>
            <person name="Joseph S."/>
            <person name="Aduse-Opoku J."/>
            <person name="Curtis M."/>
            <person name="Wade W."/>
            <person name="Hashim A."/>
        </authorList>
    </citation>
    <scope>NUCLEOTIDE SEQUENCE [LARGE SCALE GENOMIC DNA]</scope>
    <source>
        <strain evidence="2 3">P11</strain>
    </source>
</reference>
<proteinExistence type="predicted"/>
<dbReference type="InterPro" id="IPR006121">
    <property type="entry name" value="HMA_dom"/>
</dbReference>
<dbReference type="GO" id="GO:0046872">
    <property type="term" value="F:metal ion binding"/>
    <property type="evidence" value="ECO:0007669"/>
    <property type="project" value="InterPro"/>
</dbReference>
<dbReference type="Proteomes" id="UP000298285">
    <property type="component" value="Unassembled WGS sequence"/>
</dbReference>
<dbReference type="OrthoDB" id="9799649at2"/>
<feature type="domain" description="HMA" evidence="1">
    <location>
        <begin position="7"/>
        <end position="71"/>
    </location>
</feature>
<dbReference type="InterPro" id="IPR036163">
    <property type="entry name" value="HMA_dom_sf"/>
</dbReference>
<feature type="non-terminal residue" evidence="2">
    <location>
        <position position="1"/>
    </location>
</feature>
<accession>A0A4Y9IIB5</accession>
<evidence type="ECO:0000313" key="2">
    <source>
        <dbReference type="EMBL" id="TFU84955.1"/>
    </source>
</evidence>
<dbReference type="CDD" id="cd00371">
    <property type="entry name" value="HMA"/>
    <property type="match status" value="1"/>
</dbReference>
<protein>
    <submittedName>
        <fullName evidence="2">Heavy-metal-associated domain-containing protein</fullName>
    </submittedName>
</protein>
<dbReference type="PROSITE" id="PS50846">
    <property type="entry name" value="HMA_2"/>
    <property type="match status" value="1"/>
</dbReference>
<evidence type="ECO:0000313" key="3">
    <source>
        <dbReference type="Proteomes" id="UP000298285"/>
    </source>
</evidence>
<sequence length="130" mass="13330">EPLGAKDAQRFRIANMDCASEESEIRRALEGMAGIRGLQFNLGDRELAIAADDLALQQALDAIRKAGFNPEPLSGVDQPAAAAASPPGFWATWGKSLGALGLAMVAEGLAFALPDSGPVKVLGMALAAAA</sequence>
<dbReference type="Gene3D" id="3.30.70.100">
    <property type="match status" value="1"/>
</dbReference>
<dbReference type="Pfam" id="PF00403">
    <property type="entry name" value="HMA"/>
    <property type="match status" value="1"/>
</dbReference>
<feature type="non-terminal residue" evidence="2">
    <location>
        <position position="130"/>
    </location>
</feature>
<dbReference type="AlphaFoldDB" id="A0A4Y9IIB5"/>
<gene>
    <name evidence="2" type="ORF">E4T88_17785</name>
</gene>
<name>A0A4Y9IIB5_9BACT</name>
<comment type="caution">
    <text evidence="2">The sequence shown here is derived from an EMBL/GenBank/DDBJ whole genome shotgun (WGS) entry which is preliminary data.</text>
</comment>
<dbReference type="EMBL" id="SPPK01000135">
    <property type="protein sequence ID" value="TFU84955.1"/>
    <property type="molecule type" value="Genomic_DNA"/>
</dbReference>